<feature type="non-terminal residue" evidence="8">
    <location>
        <position position="1"/>
    </location>
</feature>
<evidence type="ECO:0000256" key="2">
    <source>
        <dbReference type="ARBA" id="ARBA00022692"/>
    </source>
</evidence>
<evidence type="ECO:0000313" key="9">
    <source>
        <dbReference type="Proteomes" id="UP000800036"/>
    </source>
</evidence>
<comment type="similarity">
    <text evidence="5">Belongs to the SAT4 family.</text>
</comment>
<dbReference type="EMBL" id="ML976675">
    <property type="protein sequence ID" value="KAF1974281.1"/>
    <property type="molecule type" value="Genomic_DNA"/>
</dbReference>
<organism evidence="8 9">
    <name type="scientific">Bimuria novae-zelandiae CBS 107.79</name>
    <dbReference type="NCBI Taxonomy" id="1447943"/>
    <lineage>
        <taxon>Eukaryota</taxon>
        <taxon>Fungi</taxon>
        <taxon>Dikarya</taxon>
        <taxon>Ascomycota</taxon>
        <taxon>Pezizomycotina</taxon>
        <taxon>Dothideomycetes</taxon>
        <taxon>Pleosporomycetidae</taxon>
        <taxon>Pleosporales</taxon>
        <taxon>Massarineae</taxon>
        <taxon>Didymosphaeriaceae</taxon>
        <taxon>Bimuria</taxon>
    </lineage>
</organism>
<feature type="transmembrane region" description="Helical" evidence="6">
    <location>
        <begin position="37"/>
        <end position="53"/>
    </location>
</feature>
<dbReference type="AlphaFoldDB" id="A0A6A5VAV5"/>
<keyword evidence="4 6" id="KW-0472">Membrane</keyword>
<comment type="subcellular location">
    <subcellularLocation>
        <location evidence="1">Membrane</location>
        <topology evidence="1">Multi-pass membrane protein</topology>
    </subcellularLocation>
</comment>
<dbReference type="OrthoDB" id="444631at2759"/>
<keyword evidence="9" id="KW-1185">Reference proteome</keyword>
<keyword evidence="2 6" id="KW-0812">Transmembrane</keyword>
<protein>
    <recommendedName>
        <fullName evidence="7">Rhodopsin domain-containing protein</fullName>
    </recommendedName>
</protein>
<feature type="domain" description="Rhodopsin" evidence="7">
    <location>
        <begin position="21"/>
        <end position="266"/>
    </location>
</feature>
<reference evidence="8" key="1">
    <citation type="journal article" date="2020" name="Stud. Mycol.">
        <title>101 Dothideomycetes genomes: a test case for predicting lifestyles and emergence of pathogens.</title>
        <authorList>
            <person name="Haridas S."/>
            <person name="Albert R."/>
            <person name="Binder M."/>
            <person name="Bloem J."/>
            <person name="Labutti K."/>
            <person name="Salamov A."/>
            <person name="Andreopoulos B."/>
            <person name="Baker S."/>
            <person name="Barry K."/>
            <person name="Bills G."/>
            <person name="Bluhm B."/>
            <person name="Cannon C."/>
            <person name="Castanera R."/>
            <person name="Culley D."/>
            <person name="Daum C."/>
            <person name="Ezra D."/>
            <person name="Gonzalez J."/>
            <person name="Henrissat B."/>
            <person name="Kuo A."/>
            <person name="Liang C."/>
            <person name="Lipzen A."/>
            <person name="Lutzoni F."/>
            <person name="Magnuson J."/>
            <person name="Mondo S."/>
            <person name="Nolan M."/>
            <person name="Ohm R."/>
            <person name="Pangilinan J."/>
            <person name="Park H.-J."/>
            <person name="Ramirez L."/>
            <person name="Alfaro M."/>
            <person name="Sun H."/>
            <person name="Tritt A."/>
            <person name="Yoshinaga Y."/>
            <person name="Zwiers L.-H."/>
            <person name="Turgeon B."/>
            <person name="Goodwin S."/>
            <person name="Spatafora J."/>
            <person name="Crous P."/>
            <person name="Grigoriev I."/>
        </authorList>
    </citation>
    <scope>NUCLEOTIDE SEQUENCE</scope>
    <source>
        <strain evidence="8">CBS 107.79</strain>
    </source>
</reference>
<dbReference type="Proteomes" id="UP000800036">
    <property type="component" value="Unassembled WGS sequence"/>
</dbReference>
<dbReference type="PANTHER" id="PTHR33048">
    <property type="entry name" value="PTH11-LIKE INTEGRAL MEMBRANE PROTEIN (AFU_ORTHOLOGUE AFUA_5G11245)"/>
    <property type="match status" value="1"/>
</dbReference>
<evidence type="ECO:0000256" key="3">
    <source>
        <dbReference type="ARBA" id="ARBA00022989"/>
    </source>
</evidence>
<dbReference type="InterPro" id="IPR052337">
    <property type="entry name" value="SAT4-like"/>
</dbReference>
<name>A0A6A5VAV5_9PLEO</name>
<dbReference type="PANTHER" id="PTHR33048:SF47">
    <property type="entry name" value="INTEGRAL MEMBRANE PROTEIN-RELATED"/>
    <property type="match status" value="1"/>
</dbReference>
<feature type="transmembrane region" description="Helical" evidence="6">
    <location>
        <begin position="6"/>
        <end position="25"/>
    </location>
</feature>
<dbReference type="Pfam" id="PF20684">
    <property type="entry name" value="Fung_rhodopsin"/>
    <property type="match status" value="1"/>
</dbReference>
<evidence type="ECO:0000259" key="7">
    <source>
        <dbReference type="Pfam" id="PF20684"/>
    </source>
</evidence>
<gene>
    <name evidence="8" type="ORF">BU23DRAFT_373084</name>
</gene>
<keyword evidence="3 6" id="KW-1133">Transmembrane helix</keyword>
<accession>A0A6A5VAV5</accession>
<evidence type="ECO:0000256" key="4">
    <source>
        <dbReference type="ARBA" id="ARBA00023136"/>
    </source>
</evidence>
<feature type="transmembrane region" description="Helical" evidence="6">
    <location>
        <begin position="111"/>
        <end position="134"/>
    </location>
</feature>
<feature type="non-terminal residue" evidence="8">
    <location>
        <position position="270"/>
    </location>
</feature>
<dbReference type="InterPro" id="IPR049326">
    <property type="entry name" value="Rhodopsin_dom_fungi"/>
</dbReference>
<dbReference type="GO" id="GO:0016020">
    <property type="term" value="C:membrane"/>
    <property type="evidence" value="ECO:0007669"/>
    <property type="project" value="UniProtKB-SubCell"/>
</dbReference>
<proteinExistence type="inferred from homology"/>
<sequence length="270" mass="30273">AAQVIAVISAMSILGTLFVGLRLWIRLVVAYAPGYDDLFIVLSWVCLQVHFGLGHHADALGSARLNEGIMQNHYVSIILYNASLGLTKLAILIQYKRVFAVARFQRWNKRFIIIITVYSLAIVTTSIFPCRPFRKFWVLEEYVDGFCINFKVAWAFNASLNILSDLMITVLPMPVINSLNLPARQKRLLMGVFALGFVYRETERQTRLTDNHSVCAVSVARIPPLIKLAVGKDPPWDNALVAIFSSVEVYIALICASLPPLKTVVAKYFP</sequence>
<evidence type="ECO:0000313" key="8">
    <source>
        <dbReference type="EMBL" id="KAF1974281.1"/>
    </source>
</evidence>
<evidence type="ECO:0000256" key="1">
    <source>
        <dbReference type="ARBA" id="ARBA00004141"/>
    </source>
</evidence>
<evidence type="ECO:0000256" key="5">
    <source>
        <dbReference type="ARBA" id="ARBA00038359"/>
    </source>
</evidence>
<evidence type="ECO:0000256" key="6">
    <source>
        <dbReference type="SAM" id="Phobius"/>
    </source>
</evidence>
<feature type="transmembrane region" description="Helical" evidence="6">
    <location>
        <begin position="73"/>
        <end position="91"/>
    </location>
</feature>